<reference evidence="3" key="1">
    <citation type="journal article" date="2019" name="Int. J. Syst. Evol. Microbiol.">
        <title>The Global Catalogue of Microorganisms (GCM) 10K type strain sequencing project: providing services to taxonomists for standard genome sequencing and annotation.</title>
        <authorList>
            <consortium name="The Broad Institute Genomics Platform"/>
            <consortium name="The Broad Institute Genome Sequencing Center for Infectious Disease"/>
            <person name="Wu L."/>
            <person name="Ma J."/>
        </authorList>
    </citation>
    <scope>NUCLEOTIDE SEQUENCE [LARGE SCALE GENOMIC DNA]</scope>
    <source>
        <strain evidence="3">KCTC 23713</strain>
    </source>
</reference>
<keyword evidence="3" id="KW-1185">Reference proteome</keyword>
<proteinExistence type="predicted"/>
<feature type="region of interest" description="Disordered" evidence="1">
    <location>
        <begin position="1"/>
        <end position="21"/>
    </location>
</feature>
<evidence type="ECO:0000256" key="1">
    <source>
        <dbReference type="SAM" id="MobiDB-lite"/>
    </source>
</evidence>
<sequence>MFEVVFDGASDGQGFDRADDEHPRRLMGWTDQVVALMQPFDKLTGDLLPDPREFICRILEI</sequence>
<organism evidence="2 3">
    <name type="scientific">Vogesella fluminis</name>
    <dbReference type="NCBI Taxonomy" id="1069161"/>
    <lineage>
        <taxon>Bacteria</taxon>
        <taxon>Pseudomonadati</taxon>
        <taxon>Pseudomonadota</taxon>
        <taxon>Betaproteobacteria</taxon>
        <taxon>Neisseriales</taxon>
        <taxon>Chromobacteriaceae</taxon>
        <taxon>Vogesella</taxon>
    </lineage>
</organism>
<comment type="caution">
    <text evidence="2">The sequence shown here is derived from an EMBL/GenBank/DDBJ whole genome shotgun (WGS) entry which is preliminary data.</text>
</comment>
<accession>A0ABQ2W9J9</accession>
<protein>
    <submittedName>
        <fullName evidence="2">Uncharacterized protein</fullName>
    </submittedName>
</protein>
<evidence type="ECO:0000313" key="3">
    <source>
        <dbReference type="Proteomes" id="UP000662678"/>
    </source>
</evidence>
<gene>
    <name evidence="2" type="ORF">GCM10011419_30170</name>
</gene>
<evidence type="ECO:0000313" key="2">
    <source>
        <dbReference type="EMBL" id="GGW21050.1"/>
    </source>
</evidence>
<name>A0ABQ2W9J9_9NEIS</name>
<dbReference type="Proteomes" id="UP000662678">
    <property type="component" value="Unassembled WGS sequence"/>
</dbReference>
<dbReference type="EMBL" id="BMYP01000121">
    <property type="protein sequence ID" value="GGW21050.1"/>
    <property type="molecule type" value="Genomic_DNA"/>
</dbReference>